<accession>A0A1I8MN46</accession>
<name>A0A1I8MN46_MUSDO</name>
<proteinExistence type="predicted"/>
<dbReference type="VEuPathDB" id="VectorBase:MDOMA2_019427"/>
<protein>
    <submittedName>
        <fullName evidence="1">Uncharacterized protein</fullName>
    </submittedName>
</protein>
<sequence length="294" mass="35390">MGELPWIWIVCSIPLVMGSYFDFIVDNDEIFEKCPDRPEAMGIHDIVDLSEFIIEFKEGYVSGRGQMTMHWKGVEATDRVYGYSELFKFQRGTWQPTTVLVHEFNFCKRQFDATTIWYNVWSRHIRREDQKCINNYEHVYHYEPFDVETVSYFPTNMEGLHKIVIHLDAYDKFNVRRANAEGYGELFKFQRGTWQPTTFFVRVFNFCERQFDNNSIWYDIWTRHIREEDRKCINHYGHVYHYQPFDVETVNDFPTNMEGRHKIVIHLDAYDKQNVKRRNAAVCFQISGEFIKVK</sequence>
<dbReference type="EnsemblMetazoa" id="MDOA006701-RA">
    <property type="protein sequence ID" value="MDOA006701-PA"/>
    <property type="gene ID" value="MDOA006701"/>
</dbReference>
<dbReference type="VEuPathDB" id="VectorBase:MDOA006701"/>
<dbReference type="InterPro" id="IPR006601">
    <property type="entry name" value="Uncharacterised_DM11_DROME"/>
</dbReference>
<dbReference type="AlphaFoldDB" id="A0A1I8MN46"/>
<organism evidence="1">
    <name type="scientific">Musca domestica</name>
    <name type="common">House fly</name>
    <dbReference type="NCBI Taxonomy" id="7370"/>
    <lineage>
        <taxon>Eukaryota</taxon>
        <taxon>Metazoa</taxon>
        <taxon>Ecdysozoa</taxon>
        <taxon>Arthropoda</taxon>
        <taxon>Hexapoda</taxon>
        <taxon>Insecta</taxon>
        <taxon>Pterygota</taxon>
        <taxon>Neoptera</taxon>
        <taxon>Endopterygota</taxon>
        <taxon>Diptera</taxon>
        <taxon>Brachycera</taxon>
        <taxon>Muscomorpha</taxon>
        <taxon>Muscoidea</taxon>
        <taxon>Muscidae</taxon>
        <taxon>Musca</taxon>
    </lineage>
</organism>
<dbReference type="VEuPathDB" id="VectorBase:MDOMA2_002199"/>
<dbReference type="SMART" id="SM00675">
    <property type="entry name" value="DM11"/>
    <property type="match status" value="2"/>
</dbReference>
<evidence type="ECO:0000313" key="1">
    <source>
        <dbReference type="EnsemblMetazoa" id="MDOA006701-PA"/>
    </source>
</evidence>
<reference evidence="1" key="1">
    <citation type="submission" date="2020-05" db="UniProtKB">
        <authorList>
            <consortium name="EnsemblMetazoa"/>
        </authorList>
    </citation>
    <scope>IDENTIFICATION</scope>
    <source>
        <strain evidence="1">Aabys</strain>
    </source>
</reference>
<dbReference type="eggNOG" id="ENOG502T8HV">
    <property type="taxonomic scope" value="Eukaryota"/>
</dbReference>